<gene>
    <name evidence="3" type="ORF">E4U09_002568</name>
</gene>
<dbReference type="SUPFAM" id="SSF51735">
    <property type="entry name" value="NAD(P)-binding Rossmann-fold domains"/>
    <property type="match status" value="1"/>
</dbReference>
<dbReference type="InterPro" id="IPR036291">
    <property type="entry name" value="NAD(P)-bd_dom_sf"/>
</dbReference>
<comment type="caution">
    <text evidence="3">The sequence shown here is derived from an EMBL/GenBank/DDBJ whole genome shotgun (WGS) entry which is preliminary data.</text>
</comment>
<dbReference type="GO" id="GO:0016491">
    <property type="term" value="F:oxidoreductase activity"/>
    <property type="evidence" value="ECO:0007669"/>
    <property type="project" value="UniProtKB-KW"/>
</dbReference>
<dbReference type="EMBL" id="SRRH01000215">
    <property type="protein sequence ID" value="KAG6294602.1"/>
    <property type="molecule type" value="Genomic_DNA"/>
</dbReference>
<keyword evidence="4" id="KW-1185">Reference proteome</keyword>
<evidence type="ECO:0000256" key="2">
    <source>
        <dbReference type="ARBA" id="ARBA00023002"/>
    </source>
</evidence>
<reference evidence="3 4" key="1">
    <citation type="journal article" date="2020" name="bioRxiv">
        <title>Whole genome comparisons of ergot fungi reveals the divergence and evolution of species within the genus Claviceps are the result of varying mechanisms driving genome evolution and host range expansion.</title>
        <authorList>
            <person name="Wyka S.A."/>
            <person name="Mondo S.J."/>
            <person name="Liu M."/>
            <person name="Dettman J."/>
            <person name="Nalam V."/>
            <person name="Broders K.D."/>
        </authorList>
    </citation>
    <scope>NUCLEOTIDE SEQUENCE [LARGE SCALE GENOMIC DNA]</scope>
    <source>
        <strain evidence="3 4">Clav52</strain>
    </source>
</reference>
<sequence length="353" mass="39363">MRNFIVVFSAGIAGQQNNPHTLAVPLLPLYSRIGRLKYVSSQATQSKKTGNSRSFNSFWPAELRRPYRIIFGARNTEAAVQAIEKLDYDRTFHTVVVLSLDLCDLSKFKTFARQAQETVGQDKIDYLLLNAGMMKAAVEKQPYTSKWCESALVNHFSQHDLIHLLREKLVASWARIVVVSTASVRNIDDLGNTEEQIRAGSGANGFAVYNCTKFIQLIGAHWWCRQLQGHCHVVVASPGRVYGTGLGREHGYIVPADAQYVVAIKHGASFILNGMFIDELPDEPGTHHFGRREQVGVEAGRCEDLGQGPGGEVASQPGGVGEGCWHSCKLEADFLFCFFRFLFLLDENDRRKK</sequence>
<dbReference type="InterPro" id="IPR002347">
    <property type="entry name" value="SDR_fam"/>
</dbReference>
<dbReference type="Pfam" id="PF00106">
    <property type="entry name" value="adh_short"/>
    <property type="match status" value="1"/>
</dbReference>
<accession>A0A9P7QI02</accession>
<comment type="similarity">
    <text evidence="1">Belongs to the short-chain dehydrogenases/reductases (SDR) family.</text>
</comment>
<proteinExistence type="inferred from homology"/>
<protein>
    <submittedName>
        <fullName evidence="3">Uncharacterized protein</fullName>
    </submittedName>
</protein>
<dbReference type="Proteomes" id="UP000707071">
    <property type="component" value="Unassembled WGS sequence"/>
</dbReference>
<dbReference type="Gene3D" id="3.40.50.720">
    <property type="entry name" value="NAD(P)-binding Rossmann-like Domain"/>
    <property type="match status" value="1"/>
</dbReference>
<evidence type="ECO:0000256" key="1">
    <source>
        <dbReference type="ARBA" id="ARBA00006484"/>
    </source>
</evidence>
<evidence type="ECO:0000313" key="3">
    <source>
        <dbReference type="EMBL" id="KAG6294602.1"/>
    </source>
</evidence>
<evidence type="ECO:0000313" key="4">
    <source>
        <dbReference type="Proteomes" id="UP000707071"/>
    </source>
</evidence>
<dbReference type="AlphaFoldDB" id="A0A9P7QI02"/>
<organism evidence="3 4">
    <name type="scientific">Claviceps aff. purpurea</name>
    <dbReference type="NCBI Taxonomy" id="1967640"/>
    <lineage>
        <taxon>Eukaryota</taxon>
        <taxon>Fungi</taxon>
        <taxon>Dikarya</taxon>
        <taxon>Ascomycota</taxon>
        <taxon>Pezizomycotina</taxon>
        <taxon>Sordariomycetes</taxon>
        <taxon>Hypocreomycetidae</taxon>
        <taxon>Hypocreales</taxon>
        <taxon>Clavicipitaceae</taxon>
        <taxon>Claviceps</taxon>
    </lineage>
</organism>
<dbReference type="PANTHER" id="PTHR24320">
    <property type="entry name" value="RETINOL DEHYDROGENASE"/>
    <property type="match status" value="1"/>
</dbReference>
<dbReference type="PANTHER" id="PTHR24320:SF148">
    <property type="entry name" value="NAD(P)-BINDING ROSSMANN-FOLD SUPERFAMILY PROTEIN"/>
    <property type="match status" value="1"/>
</dbReference>
<keyword evidence="2" id="KW-0560">Oxidoreductase</keyword>
<name>A0A9P7QI02_9HYPO</name>